<dbReference type="InterPro" id="IPR035919">
    <property type="entry name" value="EAL_sf"/>
</dbReference>
<name>A0A6S6SRI4_9BACT</name>
<accession>A0A6S6SRI4</accession>
<dbReference type="InterPro" id="IPR000160">
    <property type="entry name" value="GGDEF_dom"/>
</dbReference>
<evidence type="ECO:0000313" key="3">
    <source>
        <dbReference type="EMBL" id="CAA6809771.1"/>
    </source>
</evidence>
<dbReference type="NCBIfam" id="TIGR00254">
    <property type="entry name" value="GGDEF"/>
    <property type="match status" value="1"/>
</dbReference>
<dbReference type="InterPro" id="IPR000014">
    <property type="entry name" value="PAS"/>
</dbReference>
<dbReference type="SMART" id="SM00267">
    <property type="entry name" value="GGDEF"/>
    <property type="match status" value="1"/>
</dbReference>
<dbReference type="InterPro" id="IPR043128">
    <property type="entry name" value="Rev_trsase/Diguanyl_cyclase"/>
</dbReference>
<dbReference type="InterPro" id="IPR001633">
    <property type="entry name" value="EAL_dom"/>
</dbReference>
<dbReference type="InterPro" id="IPR035965">
    <property type="entry name" value="PAS-like_dom_sf"/>
</dbReference>
<dbReference type="CDD" id="cd01948">
    <property type="entry name" value="EAL"/>
    <property type="match status" value="1"/>
</dbReference>
<dbReference type="PROSITE" id="PS50887">
    <property type="entry name" value="GGDEF"/>
    <property type="match status" value="1"/>
</dbReference>
<sequence>MANSKLHTLLLRQLNKICKNGEKRLEENENFEKFLHSISKTYEEYDQHSYTLERSLELSFEELETLQLKEKSSYETRLKAMVEAMPDMMFLTNEEGVFLEAFSQKDEVLFPSSLDIIGKNYDEVFPKELEGFFCTNLKKTLINQKLNIVEFMLESEKQYYEARFISANYLIEGKETVISIIRNISSEKKIQKELKYIALHDDLTKLPNRFYFQKQLKETLKEAKKKQFQGALFFLDIDQFKIINDNLGHNIGDKILLKITKRLKKVLNQKYFLARFGGDEFVIIVDKVSSIELRKVADLVMEQFVKPFKVDKYSLDMTTSMGICTFPDMISSSSQLLKQADIAMYKAKSSGRNRYKFFTRELAEKAYDEFSMEVNLKKAITNNEFYLLYQPQIQLNNNKLIGVEALIRWKSHTLISPDKFVPIAERCGFIDQISDWVIEEVCKQIKRWEKEKIITGKVAINLSRRELGKKNLLSRIMTIIEKYKISTSAIEFEVTETAVFANRKTAFKNITTLREKGFSIAIDDFGTGYSSLSNLKEFLFDKLKIDRSFIQGIGHKKESELIVKATIAIAESLKLKVIAEGVETYEQLAFLEEQRCNEVQGYYFSRPVSASDISSFYANFHINLNRFDNYQI</sequence>
<feature type="domain" description="EAL" evidence="1">
    <location>
        <begin position="369"/>
        <end position="621"/>
    </location>
</feature>
<dbReference type="PANTHER" id="PTHR44757">
    <property type="entry name" value="DIGUANYLATE CYCLASE DGCP"/>
    <property type="match status" value="1"/>
</dbReference>
<dbReference type="SUPFAM" id="SSF55073">
    <property type="entry name" value="Nucleotide cyclase"/>
    <property type="match status" value="1"/>
</dbReference>
<dbReference type="SMART" id="SM00052">
    <property type="entry name" value="EAL"/>
    <property type="match status" value="1"/>
</dbReference>
<dbReference type="PROSITE" id="PS50883">
    <property type="entry name" value="EAL"/>
    <property type="match status" value="1"/>
</dbReference>
<dbReference type="SUPFAM" id="SSF55785">
    <property type="entry name" value="PYP-like sensor domain (PAS domain)"/>
    <property type="match status" value="1"/>
</dbReference>
<dbReference type="Gene3D" id="3.30.450.20">
    <property type="entry name" value="PAS domain"/>
    <property type="match status" value="1"/>
</dbReference>
<gene>
    <name evidence="3" type="ORF">HELGO_WM13823</name>
</gene>
<feature type="domain" description="GGDEF" evidence="2">
    <location>
        <begin position="228"/>
        <end position="360"/>
    </location>
</feature>
<dbReference type="Pfam" id="PF00990">
    <property type="entry name" value="GGDEF"/>
    <property type="match status" value="1"/>
</dbReference>
<dbReference type="InterPro" id="IPR052155">
    <property type="entry name" value="Biofilm_reg_signaling"/>
</dbReference>
<dbReference type="InterPro" id="IPR029787">
    <property type="entry name" value="Nucleotide_cyclase"/>
</dbReference>
<dbReference type="PANTHER" id="PTHR44757:SF2">
    <property type="entry name" value="BIOFILM ARCHITECTURE MAINTENANCE PROTEIN MBAA"/>
    <property type="match status" value="1"/>
</dbReference>
<protein>
    <submittedName>
        <fullName evidence="3">Diguanylate cyclase/phosphodiesterase (GGDEF &amp; EAL domains) with PAS/PAC sensor(S)</fullName>
    </submittedName>
</protein>
<dbReference type="AlphaFoldDB" id="A0A6S6SRI4"/>
<dbReference type="GO" id="GO:0003824">
    <property type="term" value="F:catalytic activity"/>
    <property type="evidence" value="ECO:0007669"/>
    <property type="project" value="UniProtKB-ARBA"/>
</dbReference>
<organism evidence="3">
    <name type="scientific">uncultured Sulfurovum sp</name>
    <dbReference type="NCBI Taxonomy" id="269237"/>
    <lineage>
        <taxon>Bacteria</taxon>
        <taxon>Pseudomonadati</taxon>
        <taxon>Campylobacterota</taxon>
        <taxon>Epsilonproteobacteria</taxon>
        <taxon>Campylobacterales</taxon>
        <taxon>Sulfurovaceae</taxon>
        <taxon>Sulfurovum</taxon>
        <taxon>environmental samples</taxon>
    </lineage>
</organism>
<dbReference type="EMBL" id="CACVAU010000032">
    <property type="protein sequence ID" value="CAA6809771.1"/>
    <property type="molecule type" value="Genomic_DNA"/>
</dbReference>
<evidence type="ECO:0000259" key="1">
    <source>
        <dbReference type="PROSITE" id="PS50883"/>
    </source>
</evidence>
<dbReference type="Pfam" id="PF00563">
    <property type="entry name" value="EAL"/>
    <property type="match status" value="1"/>
</dbReference>
<evidence type="ECO:0000259" key="2">
    <source>
        <dbReference type="PROSITE" id="PS50887"/>
    </source>
</evidence>
<dbReference type="NCBIfam" id="TIGR00229">
    <property type="entry name" value="sensory_box"/>
    <property type="match status" value="1"/>
</dbReference>
<reference evidence="3" key="1">
    <citation type="submission" date="2020-01" db="EMBL/GenBank/DDBJ databases">
        <authorList>
            <person name="Meier V. D."/>
            <person name="Meier V D."/>
        </authorList>
    </citation>
    <scope>NUCLEOTIDE SEQUENCE</scope>
    <source>
        <strain evidence="3">HLG_WM_MAG_05</strain>
    </source>
</reference>
<dbReference type="CDD" id="cd01949">
    <property type="entry name" value="GGDEF"/>
    <property type="match status" value="1"/>
</dbReference>
<dbReference type="SUPFAM" id="SSF141868">
    <property type="entry name" value="EAL domain-like"/>
    <property type="match status" value="1"/>
</dbReference>
<dbReference type="Gene3D" id="3.30.70.270">
    <property type="match status" value="1"/>
</dbReference>
<dbReference type="FunFam" id="3.30.70.270:FF:000001">
    <property type="entry name" value="Diguanylate cyclase domain protein"/>
    <property type="match status" value="1"/>
</dbReference>
<proteinExistence type="predicted"/>
<dbReference type="Gene3D" id="3.20.20.450">
    <property type="entry name" value="EAL domain"/>
    <property type="match status" value="1"/>
</dbReference>